<keyword evidence="1" id="KW-0472">Membrane</keyword>
<dbReference type="Proteomes" id="UP001596274">
    <property type="component" value="Unassembled WGS sequence"/>
</dbReference>
<evidence type="ECO:0000256" key="1">
    <source>
        <dbReference type="SAM" id="Phobius"/>
    </source>
</evidence>
<keyword evidence="1" id="KW-1133">Transmembrane helix</keyword>
<organism evidence="2 3">
    <name type="scientific">Halorubrum pallidum</name>
    <dbReference type="NCBI Taxonomy" id="1526114"/>
    <lineage>
        <taxon>Archaea</taxon>
        <taxon>Methanobacteriati</taxon>
        <taxon>Methanobacteriota</taxon>
        <taxon>Stenosarchaea group</taxon>
        <taxon>Halobacteria</taxon>
        <taxon>Halobacteriales</taxon>
        <taxon>Haloferacaceae</taxon>
        <taxon>Halorubrum</taxon>
    </lineage>
</organism>
<gene>
    <name evidence="2" type="ORF">ACFQDD_13000</name>
</gene>
<keyword evidence="1" id="KW-0812">Transmembrane</keyword>
<dbReference type="EMBL" id="JBHSWT010000792">
    <property type="protein sequence ID" value="MFC6772420.1"/>
    <property type="molecule type" value="Genomic_DNA"/>
</dbReference>
<comment type="caution">
    <text evidence="2">The sequence shown here is derived from an EMBL/GenBank/DDBJ whole genome shotgun (WGS) entry which is preliminary data.</text>
</comment>
<proteinExistence type="predicted"/>
<sequence>MSGRPGRVEPAGIISACDRYVHMERQQLIALFFAFLMVSSMVAWGVSLL</sequence>
<accession>A0ABD5TAU7</accession>
<evidence type="ECO:0000313" key="3">
    <source>
        <dbReference type="Proteomes" id="UP001596274"/>
    </source>
</evidence>
<keyword evidence="3" id="KW-1185">Reference proteome</keyword>
<reference evidence="2 3" key="1">
    <citation type="journal article" date="2019" name="Int. J. Syst. Evol. Microbiol.">
        <title>The Global Catalogue of Microorganisms (GCM) 10K type strain sequencing project: providing services to taxonomists for standard genome sequencing and annotation.</title>
        <authorList>
            <consortium name="The Broad Institute Genomics Platform"/>
            <consortium name="The Broad Institute Genome Sequencing Center for Infectious Disease"/>
            <person name="Wu L."/>
            <person name="Ma J."/>
        </authorList>
    </citation>
    <scope>NUCLEOTIDE SEQUENCE [LARGE SCALE GENOMIC DNA]</scope>
    <source>
        <strain evidence="2 3">PJ61</strain>
    </source>
</reference>
<dbReference type="AlphaFoldDB" id="A0ABD5TAU7"/>
<evidence type="ECO:0000313" key="2">
    <source>
        <dbReference type="EMBL" id="MFC6772420.1"/>
    </source>
</evidence>
<name>A0ABD5TAU7_9EURY</name>
<feature type="transmembrane region" description="Helical" evidence="1">
    <location>
        <begin position="28"/>
        <end position="46"/>
    </location>
</feature>
<protein>
    <submittedName>
        <fullName evidence="2">Uncharacterized protein</fullName>
    </submittedName>
</protein>